<proteinExistence type="predicted"/>
<evidence type="ECO:0000313" key="1">
    <source>
        <dbReference type="EMBL" id="CAG8687514.1"/>
    </source>
</evidence>
<feature type="non-terminal residue" evidence="1">
    <location>
        <position position="98"/>
    </location>
</feature>
<keyword evidence="2" id="KW-1185">Reference proteome</keyword>
<name>A0ACA9P2G1_9GLOM</name>
<dbReference type="Proteomes" id="UP000789920">
    <property type="component" value="Unassembled WGS sequence"/>
</dbReference>
<reference evidence="1" key="1">
    <citation type="submission" date="2021-06" db="EMBL/GenBank/DDBJ databases">
        <authorList>
            <person name="Kallberg Y."/>
            <person name="Tangrot J."/>
            <person name="Rosling A."/>
        </authorList>
    </citation>
    <scope>NUCLEOTIDE SEQUENCE</scope>
    <source>
        <strain evidence="1">MA461A</strain>
    </source>
</reference>
<evidence type="ECO:0000313" key="2">
    <source>
        <dbReference type="Proteomes" id="UP000789920"/>
    </source>
</evidence>
<dbReference type="EMBL" id="CAJVQC010017701">
    <property type="protein sequence ID" value="CAG8687514.1"/>
    <property type="molecule type" value="Genomic_DNA"/>
</dbReference>
<sequence>MSLFLLVYSHEAKLPIYPSQDEEMLEGIILQRLFDLMQTIPPLQERAQIQVIQQQGQVKDHHNKYHQISAEFKIGEKVLLKNVAKKYSHSDKFTPKYN</sequence>
<comment type="caution">
    <text evidence="1">The sequence shown here is derived from an EMBL/GenBank/DDBJ whole genome shotgun (WGS) entry which is preliminary data.</text>
</comment>
<protein>
    <submittedName>
        <fullName evidence="1">36332_t:CDS:1</fullName>
    </submittedName>
</protein>
<organism evidence="1 2">
    <name type="scientific">Racocetra persica</name>
    <dbReference type="NCBI Taxonomy" id="160502"/>
    <lineage>
        <taxon>Eukaryota</taxon>
        <taxon>Fungi</taxon>
        <taxon>Fungi incertae sedis</taxon>
        <taxon>Mucoromycota</taxon>
        <taxon>Glomeromycotina</taxon>
        <taxon>Glomeromycetes</taxon>
        <taxon>Diversisporales</taxon>
        <taxon>Gigasporaceae</taxon>
        <taxon>Racocetra</taxon>
    </lineage>
</organism>
<accession>A0ACA9P2G1</accession>
<gene>
    <name evidence="1" type="ORF">RPERSI_LOCUS9371</name>
</gene>